<dbReference type="AlphaFoldDB" id="A0A0A9HMU3"/>
<dbReference type="EMBL" id="GBRH01159844">
    <property type="protein sequence ID" value="JAE38052.1"/>
    <property type="molecule type" value="Transcribed_RNA"/>
</dbReference>
<reference evidence="1" key="1">
    <citation type="submission" date="2014-09" db="EMBL/GenBank/DDBJ databases">
        <authorList>
            <person name="Magalhaes I.L.F."/>
            <person name="Oliveira U."/>
            <person name="Santos F.R."/>
            <person name="Vidigal T.H.D.A."/>
            <person name="Brescovit A.D."/>
            <person name="Santos A.J."/>
        </authorList>
    </citation>
    <scope>NUCLEOTIDE SEQUENCE</scope>
    <source>
        <tissue evidence="1">Shoot tissue taken approximately 20 cm above the soil surface</tissue>
    </source>
</reference>
<sequence>MVTTVYYFESTLFENKCCFMEEKLQQR</sequence>
<organism evidence="1">
    <name type="scientific">Arundo donax</name>
    <name type="common">Giant reed</name>
    <name type="synonym">Donax arundinaceus</name>
    <dbReference type="NCBI Taxonomy" id="35708"/>
    <lineage>
        <taxon>Eukaryota</taxon>
        <taxon>Viridiplantae</taxon>
        <taxon>Streptophyta</taxon>
        <taxon>Embryophyta</taxon>
        <taxon>Tracheophyta</taxon>
        <taxon>Spermatophyta</taxon>
        <taxon>Magnoliopsida</taxon>
        <taxon>Liliopsida</taxon>
        <taxon>Poales</taxon>
        <taxon>Poaceae</taxon>
        <taxon>PACMAD clade</taxon>
        <taxon>Arundinoideae</taxon>
        <taxon>Arundineae</taxon>
        <taxon>Arundo</taxon>
    </lineage>
</organism>
<protein>
    <submittedName>
        <fullName evidence="1">Uncharacterized protein</fullName>
    </submittedName>
</protein>
<proteinExistence type="predicted"/>
<name>A0A0A9HMU3_ARUDO</name>
<reference evidence="1" key="2">
    <citation type="journal article" date="2015" name="Data Brief">
        <title>Shoot transcriptome of the giant reed, Arundo donax.</title>
        <authorList>
            <person name="Barrero R.A."/>
            <person name="Guerrero F.D."/>
            <person name="Moolhuijzen P."/>
            <person name="Goolsby J.A."/>
            <person name="Tidwell J."/>
            <person name="Bellgard S.E."/>
            <person name="Bellgard M.I."/>
        </authorList>
    </citation>
    <scope>NUCLEOTIDE SEQUENCE</scope>
    <source>
        <tissue evidence="1">Shoot tissue taken approximately 20 cm above the soil surface</tissue>
    </source>
</reference>
<accession>A0A0A9HMU3</accession>
<evidence type="ECO:0000313" key="1">
    <source>
        <dbReference type="EMBL" id="JAE38052.1"/>
    </source>
</evidence>